<keyword evidence="4 8" id="KW-0694">RNA-binding</keyword>
<dbReference type="PROSITE" id="PS01195">
    <property type="entry name" value="PEPT_TRNA_HYDROL_1"/>
    <property type="match status" value="1"/>
</dbReference>
<organism evidence="11 12">
    <name type="scientific">Actinomarinicola tropica</name>
    <dbReference type="NCBI Taxonomy" id="2789776"/>
    <lineage>
        <taxon>Bacteria</taxon>
        <taxon>Bacillati</taxon>
        <taxon>Actinomycetota</taxon>
        <taxon>Acidimicrobiia</taxon>
        <taxon>Acidimicrobiales</taxon>
        <taxon>Iamiaceae</taxon>
        <taxon>Actinomarinicola</taxon>
    </lineage>
</organism>
<feature type="binding site" evidence="8">
    <location>
        <position position="63"/>
    </location>
    <ligand>
        <name>tRNA</name>
        <dbReference type="ChEBI" id="CHEBI:17843"/>
    </ligand>
</feature>
<keyword evidence="3 8" id="KW-0378">Hydrolase</keyword>
<reference evidence="11 12" key="1">
    <citation type="submission" date="2019-11" db="EMBL/GenBank/DDBJ databases">
        <authorList>
            <person name="He Y."/>
        </authorList>
    </citation>
    <scope>NUCLEOTIDE SEQUENCE [LARGE SCALE GENOMIC DNA]</scope>
    <source>
        <strain evidence="11 12">SCSIO 58843</strain>
    </source>
</reference>
<comment type="function">
    <text evidence="8">Hydrolyzes ribosome-free peptidyl-tRNAs (with 1 or more amino acids incorporated), which drop off the ribosome during protein synthesis, or as a result of ribosome stalling.</text>
</comment>
<dbReference type="KEGG" id="atq:GH723_13360"/>
<evidence type="ECO:0000256" key="2">
    <source>
        <dbReference type="ARBA" id="ARBA00022555"/>
    </source>
</evidence>
<feature type="site" description="Stabilizes the basic form of H active site to accept a proton" evidence="8">
    <location>
        <position position="91"/>
    </location>
</feature>
<evidence type="ECO:0000256" key="7">
    <source>
        <dbReference type="ARBA" id="ARBA00050038"/>
    </source>
</evidence>
<evidence type="ECO:0000313" key="12">
    <source>
        <dbReference type="Proteomes" id="UP000334019"/>
    </source>
</evidence>
<dbReference type="InterPro" id="IPR001328">
    <property type="entry name" value="Pept_tRNA_hydro"/>
</dbReference>
<comment type="function">
    <text evidence="8">Catalyzes the release of premature peptidyl moieties from peptidyl-tRNA molecules trapped in stalled 50S ribosomal subunits, and thus maintains levels of free tRNAs and 50S ribosomes.</text>
</comment>
<dbReference type="GO" id="GO:0004045">
    <property type="term" value="F:peptidyl-tRNA hydrolase activity"/>
    <property type="evidence" value="ECO:0007669"/>
    <property type="project" value="UniProtKB-UniRule"/>
</dbReference>
<evidence type="ECO:0000256" key="3">
    <source>
        <dbReference type="ARBA" id="ARBA00022801"/>
    </source>
</evidence>
<evidence type="ECO:0000256" key="9">
    <source>
        <dbReference type="RuleBase" id="RU000673"/>
    </source>
</evidence>
<dbReference type="FunFam" id="3.40.50.1470:FF:000001">
    <property type="entry name" value="Peptidyl-tRNA hydrolase"/>
    <property type="match status" value="1"/>
</dbReference>
<dbReference type="InterPro" id="IPR036416">
    <property type="entry name" value="Pept_tRNA_hydro_sf"/>
</dbReference>
<dbReference type="HAMAP" id="MF_00083">
    <property type="entry name" value="Pept_tRNA_hydro_bact"/>
    <property type="match status" value="1"/>
</dbReference>
<dbReference type="SUPFAM" id="SSF53178">
    <property type="entry name" value="Peptidyl-tRNA hydrolase-like"/>
    <property type="match status" value="1"/>
</dbReference>
<dbReference type="InterPro" id="IPR018171">
    <property type="entry name" value="Pept_tRNA_hydro_CS"/>
</dbReference>
<comment type="subcellular location">
    <subcellularLocation>
        <location evidence="8">Cytoplasm</location>
    </subcellularLocation>
</comment>
<evidence type="ECO:0000256" key="10">
    <source>
        <dbReference type="RuleBase" id="RU004320"/>
    </source>
</evidence>
<dbReference type="AlphaFoldDB" id="A0A5Q2RNZ0"/>
<keyword evidence="8" id="KW-0963">Cytoplasm</keyword>
<feature type="binding site" evidence="8">
    <location>
        <position position="65"/>
    </location>
    <ligand>
        <name>tRNA</name>
        <dbReference type="ChEBI" id="CHEBI:17843"/>
    </ligand>
</feature>
<feature type="site" description="Discriminates between blocked and unblocked aminoacyl-tRNA" evidence="8">
    <location>
        <position position="8"/>
    </location>
</feature>
<evidence type="ECO:0000256" key="8">
    <source>
        <dbReference type="HAMAP-Rule" id="MF_00083"/>
    </source>
</evidence>
<proteinExistence type="inferred from homology"/>
<gene>
    <name evidence="8" type="primary">pth</name>
    <name evidence="11" type="ORF">GH723_13360</name>
</gene>
<dbReference type="PANTHER" id="PTHR17224:SF1">
    <property type="entry name" value="PEPTIDYL-TRNA HYDROLASE"/>
    <property type="match status" value="1"/>
</dbReference>
<dbReference type="GO" id="GO:0006515">
    <property type="term" value="P:protein quality control for misfolded or incompletely synthesized proteins"/>
    <property type="evidence" value="ECO:0007669"/>
    <property type="project" value="UniProtKB-UniRule"/>
</dbReference>
<evidence type="ECO:0000256" key="1">
    <source>
        <dbReference type="ARBA" id="ARBA00013260"/>
    </source>
</evidence>
<feature type="binding site" evidence="8">
    <location>
        <position position="112"/>
    </location>
    <ligand>
        <name>tRNA</name>
        <dbReference type="ChEBI" id="CHEBI:17843"/>
    </ligand>
</feature>
<feature type="active site" description="Proton acceptor" evidence="8">
    <location>
        <position position="18"/>
    </location>
</feature>
<dbReference type="PANTHER" id="PTHR17224">
    <property type="entry name" value="PEPTIDYL-TRNA HYDROLASE"/>
    <property type="match status" value="1"/>
</dbReference>
<name>A0A5Q2RNZ0_9ACTN</name>
<evidence type="ECO:0000256" key="5">
    <source>
        <dbReference type="ARBA" id="ARBA00038063"/>
    </source>
</evidence>
<protein>
    <recommendedName>
        <fullName evidence="7 8">Peptidyl-tRNA hydrolase</fullName>
        <shortName evidence="8">Pth</shortName>
        <ecNumber evidence="1 8">3.1.1.29</ecNumber>
    </recommendedName>
</protein>
<dbReference type="EMBL" id="CP045851">
    <property type="protein sequence ID" value="QGG97114.1"/>
    <property type="molecule type" value="Genomic_DNA"/>
</dbReference>
<keyword evidence="12" id="KW-1185">Reference proteome</keyword>
<comment type="catalytic activity">
    <reaction evidence="6 8 9">
        <text>an N-acyl-L-alpha-aminoacyl-tRNA + H2O = an N-acyl-L-amino acid + a tRNA + H(+)</text>
        <dbReference type="Rhea" id="RHEA:54448"/>
        <dbReference type="Rhea" id="RHEA-COMP:10123"/>
        <dbReference type="Rhea" id="RHEA-COMP:13883"/>
        <dbReference type="ChEBI" id="CHEBI:15377"/>
        <dbReference type="ChEBI" id="CHEBI:15378"/>
        <dbReference type="ChEBI" id="CHEBI:59874"/>
        <dbReference type="ChEBI" id="CHEBI:78442"/>
        <dbReference type="ChEBI" id="CHEBI:138191"/>
        <dbReference type="EC" id="3.1.1.29"/>
    </reaction>
</comment>
<comment type="similarity">
    <text evidence="5 8 10">Belongs to the PTH family.</text>
</comment>
<comment type="subunit">
    <text evidence="8">Monomer.</text>
</comment>
<dbReference type="Pfam" id="PF01195">
    <property type="entry name" value="Pept_tRNA_hydro"/>
    <property type="match status" value="1"/>
</dbReference>
<dbReference type="GO" id="GO:0000049">
    <property type="term" value="F:tRNA binding"/>
    <property type="evidence" value="ECO:0007669"/>
    <property type="project" value="UniProtKB-UniRule"/>
</dbReference>
<dbReference type="GO" id="GO:0005737">
    <property type="term" value="C:cytoplasm"/>
    <property type="evidence" value="ECO:0007669"/>
    <property type="project" value="UniProtKB-SubCell"/>
</dbReference>
<dbReference type="CDD" id="cd00462">
    <property type="entry name" value="PTH"/>
    <property type="match status" value="1"/>
</dbReference>
<feature type="binding site" evidence="8">
    <location>
        <position position="13"/>
    </location>
    <ligand>
        <name>tRNA</name>
        <dbReference type="ChEBI" id="CHEBI:17843"/>
    </ligand>
</feature>
<dbReference type="Proteomes" id="UP000334019">
    <property type="component" value="Chromosome"/>
</dbReference>
<keyword evidence="2 8" id="KW-0820">tRNA-binding</keyword>
<evidence type="ECO:0000256" key="4">
    <source>
        <dbReference type="ARBA" id="ARBA00022884"/>
    </source>
</evidence>
<dbReference type="EC" id="3.1.1.29" evidence="1 8"/>
<accession>A0A5Q2RNZ0</accession>
<evidence type="ECO:0000256" key="6">
    <source>
        <dbReference type="ARBA" id="ARBA00048707"/>
    </source>
</evidence>
<evidence type="ECO:0000313" key="11">
    <source>
        <dbReference type="EMBL" id="QGG97114.1"/>
    </source>
</evidence>
<sequence length="191" mass="20536">MLVVGLGNPGAQYEGTRHNIGVEVVELLASRHGGRLRKSKELALTDEVHVGGRRLALAFPQTYMNLSGDAVGLLVKRYGIEDPAHLVVVHDELDLPVGRLKLKMGGGLAGNNGLKSIKAHLKSAEFGRVRIGIGKPPSSQRGADHVLRHPTKAERTELDVVVQEAADAVELILSDGFEAAMNRYNARRAGD</sequence>
<dbReference type="NCBIfam" id="TIGR00447">
    <property type="entry name" value="pth"/>
    <property type="match status" value="1"/>
</dbReference>
<dbReference type="Gene3D" id="3.40.50.1470">
    <property type="entry name" value="Peptidyl-tRNA hydrolase"/>
    <property type="match status" value="1"/>
</dbReference>
<dbReference type="GO" id="GO:0072344">
    <property type="term" value="P:rescue of stalled ribosome"/>
    <property type="evidence" value="ECO:0007669"/>
    <property type="project" value="UniProtKB-UniRule"/>
</dbReference>